<gene>
    <name evidence="2" type="ORF">ASPWEDRAFT_716644</name>
</gene>
<accession>A0A1L9R6G6</accession>
<proteinExistence type="predicted"/>
<keyword evidence="1" id="KW-0812">Transmembrane</keyword>
<keyword evidence="1" id="KW-1133">Transmembrane helix</keyword>
<dbReference type="RefSeq" id="XP_040684192.1">
    <property type="nucleotide sequence ID" value="XM_040839191.1"/>
</dbReference>
<evidence type="ECO:0008006" key="4">
    <source>
        <dbReference type="Google" id="ProtNLM"/>
    </source>
</evidence>
<organism evidence="2 3">
    <name type="scientific">Aspergillus wentii DTO 134E9</name>
    <dbReference type="NCBI Taxonomy" id="1073089"/>
    <lineage>
        <taxon>Eukaryota</taxon>
        <taxon>Fungi</taxon>
        <taxon>Dikarya</taxon>
        <taxon>Ascomycota</taxon>
        <taxon>Pezizomycotina</taxon>
        <taxon>Eurotiomycetes</taxon>
        <taxon>Eurotiomycetidae</taxon>
        <taxon>Eurotiales</taxon>
        <taxon>Aspergillaceae</taxon>
        <taxon>Aspergillus</taxon>
        <taxon>Aspergillus subgen. Cremei</taxon>
    </lineage>
</organism>
<evidence type="ECO:0000313" key="2">
    <source>
        <dbReference type="EMBL" id="OJJ30515.1"/>
    </source>
</evidence>
<feature type="transmembrane region" description="Helical" evidence="1">
    <location>
        <begin position="39"/>
        <end position="70"/>
    </location>
</feature>
<protein>
    <recommendedName>
        <fullName evidence="4">Transmembrane protein</fullName>
    </recommendedName>
</protein>
<dbReference type="EMBL" id="KV878217">
    <property type="protein sequence ID" value="OJJ30515.1"/>
    <property type="molecule type" value="Genomic_DNA"/>
</dbReference>
<evidence type="ECO:0000313" key="3">
    <source>
        <dbReference type="Proteomes" id="UP000184383"/>
    </source>
</evidence>
<reference evidence="3" key="1">
    <citation type="journal article" date="2017" name="Genome Biol.">
        <title>Comparative genomics reveals high biological diversity and specific adaptations in the industrially and medically important fungal genus Aspergillus.</title>
        <authorList>
            <person name="de Vries R.P."/>
            <person name="Riley R."/>
            <person name="Wiebenga A."/>
            <person name="Aguilar-Osorio G."/>
            <person name="Amillis S."/>
            <person name="Uchima C.A."/>
            <person name="Anderluh G."/>
            <person name="Asadollahi M."/>
            <person name="Askin M."/>
            <person name="Barry K."/>
            <person name="Battaglia E."/>
            <person name="Bayram O."/>
            <person name="Benocci T."/>
            <person name="Braus-Stromeyer S.A."/>
            <person name="Caldana C."/>
            <person name="Canovas D."/>
            <person name="Cerqueira G.C."/>
            <person name="Chen F."/>
            <person name="Chen W."/>
            <person name="Choi C."/>
            <person name="Clum A."/>
            <person name="Dos Santos R.A."/>
            <person name="Damasio A.R."/>
            <person name="Diallinas G."/>
            <person name="Emri T."/>
            <person name="Fekete E."/>
            <person name="Flipphi M."/>
            <person name="Freyberg S."/>
            <person name="Gallo A."/>
            <person name="Gournas C."/>
            <person name="Habgood R."/>
            <person name="Hainaut M."/>
            <person name="Harispe M.L."/>
            <person name="Henrissat B."/>
            <person name="Hilden K.S."/>
            <person name="Hope R."/>
            <person name="Hossain A."/>
            <person name="Karabika E."/>
            <person name="Karaffa L."/>
            <person name="Karanyi Z."/>
            <person name="Krasevec N."/>
            <person name="Kuo A."/>
            <person name="Kusch H."/>
            <person name="LaButti K."/>
            <person name="Lagendijk E.L."/>
            <person name="Lapidus A."/>
            <person name="Levasseur A."/>
            <person name="Lindquist E."/>
            <person name="Lipzen A."/>
            <person name="Logrieco A.F."/>
            <person name="MacCabe A."/>
            <person name="Maekelae M.R."/>
            <person name="Malavazi I."/>
            <person name="Melin P."/>
            <person name="Meyer V."/>
            <person name="Mielnichuk N."/>
            <person name="Miskei M."/>
            <person name="Molnar A.P."/>
            <person name="Mule G."/>
            <person name="Ngan C.Y."/>
            <person name="Orejas M."/>
            <person name="Orosz E."/>
            <person name="Ouedraogo J.P."/>
            <person name="Overkamp K.M."/>
            <person name="Park H.-S."/>
            <person name="Perrone G."/>
            <person name="Piumi F."/>
            <person name="Punt P.J."/>
            <person name="Ram A.F."/>
            <person name="Ramon A."/>
            <person name="Rauscher S."/>
            <person name="Record E."/>
            <person name="Riano-Pachon D.M."/>
            <person name="Robert V."/>
            <person name="Roehrig J."/>
            <person name="Ruller R."/>
            <person name="Salamov A."/>
            <person name="Salih N.S."/>
            <person name="Samson R.A."/>
            <person name="Sandor E."/>
            <person name="Sanguinetti M."/>
            <person name="Schuetze T."/>
            <person name="Sepcic K."/>
            <person name="Shelest E."/>
            <person name="Sherlock G."/>
            <person name="Sophianopoulou V."/>
            <person name="Squina F.M."/>
            <person name="Sun H."/>
            <person name="Susca A."/>
            <person name="Todd R.B."/>
            <person name="Tsang A."/>
            <person name="Unkles S.E."/>
            <person name="van de Wiele N."/>
            <person name="van Rossen-Uffink D."/>
            <person name="Oliveira J.V."/>
            <person name="Vesth T.C."/>
            <person name="Visser J."/>
            <person name="Yu J.-H."/>
            <person name="Zhou M."/>
            <person name="Andersen M.R."/>
            <person name="Archer D.B."/>
            <person name="Baker S.E."/>
            <person name="Benoit I."/>
            <person name="Brakhage A.A."/>
            <person name="Braus G.H."/>
            <person name="Fischer R."/>
            <person name="Frisvad J.C."/>
            <person name="Goldman G.H."/>
            <person name="Houbraken J."/>
            <person name="Oakley B."/>
            <person name="Pocsi I."/>
            <person name="Scazzocchio C."/>
            <person name="Seiboth B."/>
            <person name="vanKuyk P.A."/>
            <person name="Wortman J."/>
            <person name="Dyer P.S."/>
            <person name="Grigoriev I.V."/>
        </authorList>
    </citation>
    <scope>NUCLEOTIDE SEQUENCE [LARGE SCALE GENOMIC DNA]</scope>
    <source>
        <strain evidence="3">DTO 134E9</strain>
    </source>
</reference>
<dbReference type="Proteomes" id="UP000184383">
    <property type="component" value="Unassembled WGS sequence"/>
</dbReference>
<name>A0A1L9R6G6_ASPWE</name>
<keyword evidence="3" id="KW-1185">Reference proteome</keyword>
<evidence type="ECO:0000256" key="1">
    <source>
        <dbReference type="SAM" id="Phobius"/>
    </source>
</evidence>
<dbReference type="GeneID" id="63755039"/>
<dbReference type="AlphaFoldDB" id="A0A1L9R6G6"/>
<sequence length="140" mass="16520">MILCFGWELNCSGENRKKQKRRCGGARRREKSGRRKRNYLLLTTTIGSIIIRIIILHFTAESLILVFLLIPTASRPDGSVRLHQVEERRTWVPTTVEPKEYWLFGSFYMRIRSKSGWMMRFNSRLIKVMPSDAEMVRLKT</sequence>
<dbReference type="VEuPathDB" id="FungiDB:ASPWEDRAFT_716644"/>
<keyword evidence="1" id="KW-0472">Membrane</keyword>